<evidence type="ECO:0000313" key="4">
    <source>
        <dbReference type="EMBL" id="WVN21136.1"/>
    </source>
</evidence>
<feature type="compositionally biased region" description="Basic and acidic residues" evidence="2">
    <location>
        <begin position="419"/>
        <end position="439"/>
    </location>
</feature>
<feature type="chain" id="PRO_5046449386" evidence="3">
    <location>
        <begin position="20"/>
        <end position="659"/>
    </location>
</feature>
<evidence type="ECO:0000256" key="2">
    <source>
        <dbReference type="SAM" id="MobiDB-lite"/>
    </source>
</evidence>
<feature type="region of interest" description="Disordered" evidence="2">
    <location>
        <begin position="505"/>
        <end position="528"/>
    </location>
</feature>
<evidence type="ECO:0000313" key="5">
    <source>
        <dbReference type="Proteomes" id="UP001431935"/>
    </source>
</evidence>
<protein>
    <submittedName>
        <fullName evidence="4">Uncharacterized protein</fullName>
    </submittedName>
</protein>
<feature type="region of interest" description="Disordered" evidence="2">
    <location>
        <begin position="415"/>
        <end position="443"/>
    </location>
</feature>
<keyword evidence="3" id="KW-0732">Signal</keyword>
<reference evidence="4" key="1">
    <citation type="submission" date="2024-01" db="EMBL/GenBank/DDBJ databases">
        <title>Complete genome sequence of Mycoplasma gateae strain 3700.</title>
        <authorList>
            <person name="Spergser J."/>
        </authorList>
    </citation>
    <scope>NUCLEOTIDE SEQUENCE [LARGE SCALE GENOMIC DNA]</scope>
    <source>
        <strain evidence="4">3700</strain>
    </source>
</reference>
<accession>A0ABZ2AG73</accession>
<dbReference type="Proteomes" id="UP001431935">
    <property type="component" value="Chromosome"/>
</dbReference>
<gene>
    <name evidence="4" type="ORF">V2E26_01825</name>
</gene>
<proteinExistence type="predicted"/>
<evidence type="ECO:0000256" key="1">
    <source>
        <dbReference type="SAM" id="Coils"/>
    </source>
</evidence>
<dbReference type="RefSeq" id="WP_330463167.1">
    <property type="nucleotide sequence ID" value="NZ_CP143578.1"/>
</dbReference>
<feature type="coiled-coil region" evidence="1">
    <location>
        <begin position="164"/>
        <end position="316"/>
    </location>
</feature>
<dbReference type="EMBL" id="CP143578">
    <property type="protein sequence ID" value="WVN21136.1"/>
    <property type="molecule type" value="Genomic_DNA"/>
</dbReference>
<name>A0ABZ2AG73_9BACT</name>
<feature type="region of interest" description="Disordered" evidence="2">
    <location>
        <begin position="335"/>
        <end position="364"/>
    </location>
</feature>
<sequence length="659" mass="74325">MKKSSKILIGLSILTAATALTVTATTIVLHTKDKKDNKLEKEISKFKQELETNKDLTEYQRKGLLEAIAKAEKVLNSKESTKEEIQKALETFLAETSHFMSTKESEKDVAKRELISVINLVKEYIKNELSDAKYSSIKETLEQKIAEIEPQTTADDESKTEELYTTLKNELNSKLAEAKETKELEDTKALYTSKLAEAKEVLNQITEDKYQSVKTNLESIINEIETSINATSTKENYDEASKTLQSAIDEANAEKAKIDEEIALKEASKESYEAKITEVETYISQDLEDEKYKEIKDKLQGELDKVKTEVQRAEESNKTVEFYTSKTESLTTALEEAKTSKNTQDDEEAKKAQAKESYDSKSAVAEEFKKSLEGDLYADIKTTFENELTEAKSGITDTSTSEELTSATEKISAAIQKATDAKSEKDQEVEAEAEAKRTATENFNTLKTQVEEYINTKLTDKEEDKTALENELNTQKAKVEEENSTSASISEAIQALQTKFDEIKAKNAEEKPVENETENEAENTEEELTEEQKAIVEMINNKTILKMEVSDQNKQKINELSNTVIPDNIENRHFFGYIKLTKKDNSLSFGPKSKTATIPFTAGLFDEKFVNMLKSKEIEFPGDANSSRKALSFDKKTDGKIVIPFRFNGKTTIYEIELF</sequence>
<keyword evidence="5" id="KW-1185">Reference proteome</keyword>
<feature type="coiled-coil region" evidence="1">
    <location>
        <begin position="68"/>
        <end position="95"/>
    </location>
</feature>
<evidence type="ECO:0000256" key="3">
    <source>
        <dbReference type="SAM" id="SignalP"/>
    </source>
</evidence>
<feature type="region of interest" description="Disordered" evidence="2">
    <location>
        <begin position="458"/>
        <end position="489"/>
    </location>
</feature>
<feature type="signal peptide" evidence="3">
    <location>
        <begin position="1"/>
        <end position="19"/>
    </location>
</feature>
<feature type="compositionally biased region" description="Acidic residues" evidence="2">
    <location>
        <begin position="515"/>
        <end position="528"/>
    </location>
</feature>
<feature type="compositionally biased region" description="Basic and acidic residues" evidence="2">
    <location>
        <begin position="505"/>
        <end position="514"/>
    </location>
</feature>
<feature type="compositionally biased region" description="Basic and acidic residues" evidence="2">
    <location>
        <begin position="458"/>
        <end position="468"/>
    </location>
</feature>
<organism evidence="4 5">
    <name type="scientific">Metamycoplasma gateae</name>
    <dbReference type="NCBI Taxonomy" id="35769"/>
    <lineage>
        <taxon>Bacteria</taxon>
        <taxon>Bacillati</taxon>
        <taxon>Mycoplasmatota</taxon>
        <taxon>Mycoplasmoidales</taxon>
        <taxon>Metamycoplasmataceae</taxon>
        <taxon>Metamycoplasma</taxon>
    </lineage>
</organism>
<keyword evidence="1" id="KW-0175">Coiled coil</keyword>
<feature type="compositionally biased region" description="Basic and acidic residues" evidence="2">
    <location>
        <begin position="348"/>
        <end position="364"/>
    </location>
</feature>